<evidence type="ECO:0000256" key="4">
    <source>
        <dbReference type="ARBA" id="ARBA00022701"/>
    </source>
</evidence>
<evidence type="ECO:0000256" key="5">
    <source>
        <dbReference type="ARBA" id="ARBA00023212"/>
    </source>
</evidence>
<dbReference type="PANTHER" id="PTHR47067">
    <property type="entry name" value="TPX2 (TARGETING PROTEIN FOR XKLP2) PROTEIN FAMILY-RELATED"/>
    <property type="match status" value="1"/>
</dbReference>
<feature type="compositionally biased region" description="Polar residues" evidence="6">
    <location>
        <begin position="272"/>
        <end position="281"/>
    </location>
</feature>
<feature type="compositionally biased region" description="Basic and acidic residues" evidence="6">
    <location>
        <begin position="298"/>
        <end position="322"/>
    </location>
</feature>
<keyword evidence="5" id="KW-0206">Cytoskeleton</keyword>
<evidence type="ECO:0000256" key="3">
    <source>
        <dbReference type="ARBA" id="ARBA00022490"/>
    </source>
</evidence>
<keyword evidence="9" id="KW-1185">Reference proteome</keyword>
<dbReference type="AlphaFoldDB" id="A0A8X7S8T5"/>
<evidence type="ECO:0000313" key="8">
    <source>
        <dbReference type="EMBL" id="KAG2301587.1"/>
    </source>
</evidence>
<feature type="compositionally biased region" description="Basic and acidic residues" evidence="6">
    <location>
        <begin position="532"/>
        <end position="541"/>
    </location>
</feature>
<feature type="region of interest" description="Disordered" evidence="6">
    <location>
        <begin position="479"/>
        <end position="582"/>
    </location>
</feature>
<feature type="compositionally biased region" description="Basic residues" evidence="6">
    <location>
        <begin position="560"/>
        <end position="571"/>
    </location>
</feature>
<reference evidence="8 9" key="1">
    <citation type="submission" date="2020-02" db="EMBL/GenBank/DDBJ databases">
        <authorList>
            <person name="Ma Q."/>
            <person name="Huang Y."/>
            <person name="Song X."/>
            <person name="Pei D."/>
        </authorList>
    </citation>
    <scope>NUCLEOTIDE SEQUENCE [LARGE SCALE GENOMIC DNA]</scope>
    <source>
        <strain evidence="8">Sxm20200214</strain>
        <tissue evidence="8">Leaf</tissue>
    </source>
</reference>
<keyword evidence="3" id="KW-0963">Cytoplasm</keyword>
<sequence>MGDSVCLVRSFSQPSSHEVIPPRGVLKESVSFGRFASETLQWEKWSAFTQNRYLEEVERFTKPGSVAEKKAFFEAHFKNRASGKTTKTKKSQEASAVKTVEKENLVDSEVRHGEVSIAVKTSHENVCEVGKENLVGSEVPLVRPGEVLSAVKIGHETVFEVREENLIDSEVRYREVSSAEVGSVATLISVRDATTGEVEDTTAEKFDSMVVPEDEDLDKNATTSLSKERRSSSSGSKICIRSSIPEPPLSVGLDLTLKKPRKEPLSTRKRSSSVSKNQNRSPPQPFHMSINCAPAGNADKKIPQDGSRSSKDRGKADKKERSGPSSVHMPLSSAASTRQTTKTAPKKLARRSTTHETGSSNAGSSVKPKGNEPTVASKSRKRPLSRPAKEDSDAPKCSTRASAFKLPKLPPPNSRPPDEKRKNITVGSSVSCRIPNNVQREPSVSCSKVRAKSFTISTPFNFRSDERAEKRKEFFKKVEEKKKKEDAVKAQSSCGFKDNQEYKNPQVGGVQAPLISLTSPRFRRNQTPGRENIQKSRESPHKVASVKTTNTRNPSMEKNKRCKIHPSLTKKKTQEDSSPNVL</sequence>
<protein>
    <recommendedName>
        <fullName evidence="7">TPX2 C-terminal domain-containing protein</fullName>
    </recommendedName>
</protein>
<dbReference type="OrthoDB" id="621651at2759"/>
<dbReference type="EMBL" id="JAAMPC010000007">
    <property type="protein sequence ID" value="KAG2301587.1"/>
    <property type="molecule type" value="Genomic_DNA"/>
</dbReference>
<evidence type="ECO:0000259" key="7">
    <source>
        <dbReference type="Pfam" id="PF06886"/>
    </source>
</evidence>
<evidence type="ECO:0000313" key="9">
    <source>
        <dbReference type="Proteomes" id="UP000886595"/>
    </source>
</evidence>
<keyword evidence="4" id="KW-0493">Microtubule</keyword>
<comment type="subcellular location">
    <subcellularLocation>
        <location evidence="1">Cytoplasm</location>
        <location evidence="1">Cytoskeleton</location>
    </subcellularLocation>
</comment>
<proteinExistence type="inferred from homology"/>
<feature type="compositionally biased region" description="Polar residues" evidence="6">
    <location>
        <begin position="546"/>
        <end position="556"/>
    </location>
</feature>
<feature type="compositionally biased region" description="Polar residues" evidence="6">
    <location>
        <begin position="333"/>
        <end position="343"/>
    </location>
</feature>
<evidence type="ECO:0000256" key="2">
    <source>
        <dbReference type="ARBA" id="ARBA00005885"/>
    </source>
</evidence>
<evidence type="ECO:0000256" key="1">
    <source>
        <dbReference type="ARBA" id="ARBA00004245"/>
    </source>
</evidence>
<gene>
    <name evidence="8" type="ORF">Bca52824_030238</name>
</gene>
<dbReference type="GO" id="GO:0005874">
    <property type="term" value="C:microtubule"/>
    <property type="evidence" value="ECO:0007669"/>
    <property type="project" value="UniProtKB-KW"/>
</dbReference>
<dbReference type="InterPro" id="IPR027329">
    <property type="entry name" value="TPX2_C"/>
</dbReference>
<dbReference type="Proteomes" id="UP000886595">
    <property type="component" value="Unassembled WGS sequence"/>
</dbReference>
<accession>A0A8X7S8T5</accession>
<name>A0A8X7S8T5_BRACI</name>
<feature type="compositionally biased region" description="Polar residues" evidence="6">
    <location>
        <begin position="355"/>
        <end position="364"/>
    </location>
</feature>
<comment type="similarity">
    <text evidence="2">Belongs to the TPX2 family.</text>
</comment>
<dbReference type="Pfam" id="PF06886">
    <property type="entry name" value="TPX2"/>
    <property type="match status" value="1"/>
</dbReference>
<feature type="compositionally biased region" description="Basic and acidic residues" evidence="6">
    <location>
        <begin position="479"/>
        <end position="488"/>
    </location>
</feature>
<feature type="domain" description="TPX2 C-terminal" evidence="7">
    <location>
        <begin position="460"/>
        <end position="498"/>
    </location>
</feature>
<evidence type="ECO:0000256" key="6">
    <source>
        <dbReference type="SAM" id="MobiDB-lite"/>
    </source>
</evidence>
<dbReference type="PANTHER" id="PTHR47067:SF16">
    <property type="entry name" value="TPX2 (TARGETING PROTEIN FOR XKLP2) PROTEIN FAMILY"/>
    <property type="match status" value="1"/>
</dbReference>
<feature type="compositionally biased region" description="Low complexity" evidence="6">
    <location>
        <begin position="232"/>
        <end position="244"/>
    </location>
</feature>
<dbReference type="InterPro" id="IPR044216">
    <property type="entry name" value="WDL7"/>
</dbReference>
<organism evidence="8 9">
    <name type="scientific">Brassica carinata</name>
    <name type="common">Ethiopian mustard</name>
    <name type="synonym">Abyssinian cabbage</name>
    <dbReference type="NCBI Taxonomy" id="52824"/>
    <lineage>
        <taxon>Eukaryota</taxon>
        <taxon>Viridiplantae</taxon>
        <taxon>Streptophyta</taxon>
        <taxon>Embryophyta</taxon>
        <taxon>Tracheophyta</taxon>
        <taxon>Spermatophyta</taxon>
        <taxon>Magnoliopsida</taxon>
        <taxon>eudicotyledons</taxon>
        <taxon>Gunneridae</taxon>
        <taxon>Pentapetalae</taxon>
        <taxon>rosids</taxon>
        <taxon>malvids</taxon>
        <taxon>Brassicales</taxon>
        <taxon>Brassicaceae</taxon>
        <taxon>Brassiceae</taxon>
        <taxon>Brassica</taxon>
    </lineage>
</organism>
<comment type="caution">
    <text evidence="8">The sequence shown here is derived from an EMBL/GenBank/DDBJ whole genome shotgun (WGS) entry which is preliminary data.</text>
</comment>
<feature type="region of interest" description="Disordered" evidence="6">
    <location>
        <begin position="194"/>
        <end position="428"/>
    </location>
</feature>